<proteinExistence type="predicted"/>
<feature type="chain" id="PRO_5046641440" description="Porin family protein" evidence="1">
    <location>
        <begin position="21"/>
        <end position="231"/>
    </location>
</feature>
<evidence type="ECO:0008006" key="4">
    <source>
        <dbReference type="Google" id="ProtNLM"/>
    </source>
</evidence>
<accession>A0ABX8H1J8</accession>
<feature type="signal peptide" evidence="1">
    <location>
        <begin position="1"/>
        <end position="20"/>
    </location>
</feature>
<evidence type="ECO:0000313" key="2">
    <source>
        <dbReference type="EMBL" id="QWG09760.1"/>
    </source>
</evidence>
<gene>
    <name evidence="2" type="ORF">KM029_24485</name>
</gene>
<name>A0ABX8H1J8_9BACT</name>
<dbReference type="EMBL" id="CP076129">
    <property type="protein sequence ID" value="QWG09760.1"/>
    <property type="molecule type" value="Genomic_DNA"/>
</dbReference>
<keyword evidence="1" id="KW-0732">Signal</keyword>
<dbReference type="Proteomes" id="UP000682802">
    <property type="component" value="Chromosome 2"/>
</dbReference>
<organism evidence="2 3">
    <name type="scientific">Flammeovirga kamogawensis</name>
    <dbReference type="NCBI Taxonomy" id="373891"/>
    <lineage>
        <taxon>Bacteria</taxon>
        <taxon>Pseudomonadati</taxon>
        <taxon>Bacteroidota</taxon>
        <taxon>Cytophagia</taxon>
        <taxon>Cytophagales</taxon>
        <taxon>Flammeovirgaceae</taxon>
        <taxon>Flammeovirga</taxon>
    </lineage>
</organism>
<keyword evidence="3" id="KW-1185">Reference proteome</keyword>
<reference evidence="2 3" key="1">
    <citation type="submission" date="2021-05" db="EMBL/GenBank/DDBJ databases">
        <title>Comparative genomic studies on the polysaccharide-degrading batcterial strains of the Flammeovirga genus.</title>
        <authorList>
            <person name="Zewei F."/>
            <person name="Zheng Z."/>
            <person name="Yu L."/>
            <person name="Ruyue G."/>
            <person name="Yanhong M."/>
            <person name="Yuanyuan C."/>
            <person name="Jingyan G."/>
            <person name="Wenjun H."/>
        </authorList>
    </citation>
    <scope>NUCLEOTIDE SEQUENCE [LARGE SCALE GENOMIC DNA]</scope>
    <source>
        <strain evidence="2 3">YS10</strain>
    </source>
</reference>
<sequence length="231" mass="26197">MKKYILPLLFILLSITFTNAQDSTSVENIEEMVDASNPLSKGLNVYQIGRFKPNQVEMQNIVNYTTSKWFIRAAVDYTKPYDADVSYGSSSFMVSRLIEFGKNNEDWKIQTGFGAIVSHSATNGITAGVNFVGVQLSKKWKFVELLTYQFNGTIEAQYGAYYKFTNNGLWEVRTHPRMLFNTQTGVNEIPVGIGLGRTVKSKSFTAYIYCEPEYDLANNCYLIYSGVKFIF</sequence>
<dbReference type="RefSeq" id="WP_144076427.1">
    <property type="nucleotide sequence ID" value="NZ_CP076129.1"/>
</dbReference>
<protein>
    <recommendedName>
        <fullName evidence="4">Porin family protein</fullName>
    </recommendedName>
</protein>
<evidence type="ECO:0000313" key="3">
    <source>
        <dbReference type="Proteomes" id="UP000682802"/>
    </source>
</evidence>
<evidence type="ECO:0000256" key="1">
    <source>
        <dbReference type="SAM" id="SignalP"/>
    </source>
</evidence>